<reference evidence="1 2" key="1">
    <citation type="submission" date="2020-07" db="EMBL/GenBank/DDBJ databases">
        <title>Sequencing the genomes of 1000 actinobacteria strains.</title>
        <authorList>
            <person name="Klenk H.-P."/>
        </authorList>
    </citation>
    <scope>NUCLEOTIDE SEQUENCE [LARGE SCALE GENOMIC DNA]</scope>
    <source>
        <strain evidence="1 2">DSM 40398</strain>
    </source>
</reference>
<comment type="caution">
    <text evidence="1">The sequence shown here is derived from an EMBL/GenBank/DDBJ whole genome shotgun (WGS) entry which is preliminary data.</text>
</comment>
<keyword evidence="2" id="KW-1185">Reference proteome</keyword>
<gene>
    <name evidence="1" type="ORF">BJY14_000875</name>
</gene>
<dbReference type="AlphaFoldDB" id="A0A7Y9EC18"/>
<evidence type="ECO:0000313" key="1">
    <source>
        <dbReference type="EMBL" id="NYD44892.1"/>
    </source>
</evidence>
<dbReference type="Proteomes" id="UP000529783">
    <property type="component" value="Unassembled WGS sequence"/>
</dbReference>
<proteinExistence type="predicted"/>
<name>A0A7Y9EC18_9ACTN</name>
<protein>
    <submittedName>
        <fullName evidence="1">Uncharacterized protein</fullName>
    </submittedName>
</protein>
<accession>A0A7Y9EC18</accession>
<dbReference type="RefSeq" id="WP_179842407.1">
    <property type="nucleotide sequence ID" value="NZ_JACCBA010000001.1"/>
</dbReference>
<organism evidence="1 2">
    <name type="scientific">Actinomadura luteofluorescens</name>
    <dbReference type="NCBI Taxonomy" id="46163"/>
    <lineage>
        <taxon>Bacteria</taxon>
        <taxon>Bacillati</taxon>
        <taxon>Actinomycetota</taxon>
        <taxon>Actinomycetes</taxon>
        <taxon>Streptosporangiales</taxon>
        <taxon>Thermomonosporaceae</taxon>
        <taxon>Actinomadura</taxon>
    </lineage>
</organism>
<sequence length="161" mass="17680">MTNKTPRLSVVSADTIAYFAIVTFMTETGPKTFAETVHLDPKMTDMDRCRAVFSLIPGFPGRQAVTFCSVEPNRLSEVDEEYEAFVFSIYVAKGGGVKYSSNRVTNSDSAPDENIQSHMTTWTDHHSDGMTRELLYSESVSSAPCGIAAVLGFSIVFSKID</sequence>
<dbReference type="EMBL" id="JACCBA010000001">
    <property type="protein sequence ID" value="NYD44892.1"/>
    <property type="molecule type" value="Genomic_DNA"/>
</dbReference>
<evidence type="ECO:0000313" key="2">
    <source>
        <dbReference type="Proteomes" id="UP000529783"/>
    </source>
</evidence>